<dbReference type="Proteomes" id="UP000886998">
    <property type="component" value="Unassembled WGS sequence"/>
</dbReference>
<organism evidence="1 2">
    <name type="scientific">Trichonephila inaurata madagascariensis</name>
    <dbReference type="NCBI Taxonomy" id="2747483"/>
    <lineage>
        <taxon>Eukaryota</taxon>
        <taxon>Metazoa</taxon>
        <taxon>Ecdysozoa</taxon>
        <taxon>Arthropoda</taxon>
        <taxon>Chelicerata</taxon>
        <taxon>Arachnida</taxon>
        <taxon>Araneae</taxon>
        <taxon>Araneomorphae</taxon>
        <taxon>Entelegynae</taxon>
        <taxon>Araneoidea</taxon>
        <taxon>Nephilidae</taxon>
        <taxon>Trichonephila</taxon>
        <taxon>Trichonephila inaurata</taxon>
    </lineage>
</organism>
<accession>A0A8X6MDS8</accession>
<sequence length="102" mass="11103">MLDKDACIGSHGLLTAEKRQLHHVVAKKCPAVTKMGSVQGFSKVTKRASRLDKDACIGSHGLLIAEKRQLHHVVTKKCPAATKMCSVQGFSKVTKRTKIPIL</sequence>
<evidence type="ECO:0000313" key="1">
    <source>
        <dbReference type="EMBL" id="GFS44459.1"/>
    </source>
</evidence>
<comment type="caution">
    <text evidence="1">The sequence shown here is derived from an EMBL/GenBank/DDBJ whole genome shotgun (WGS) entry which is preliminary data.</text>
</comment>
<proteinExistence type="predicted"/>
<evidence type="ECO:0000313" key="2">
    <source>
        <dbReference type="Proteomes" id="UP000886998"/>
    </source>
</evidence>
<dbReference type="EMBL" id="BMAV01025760">
    <property type="protein sequence ID" value="GFS44459.1"/>
    <property type="molecule type" value="Genomic_DNA"/>
</dbReference>
<name>A0A8X6MDS8_9ARAC</name>
<keyword evidence="2" id="KW-1185">Reference proteome</keyword>
<gene>
    <name evidence="1" type="ORF">TNIN_67231</name>
</gene>
<reference evidence="1" key="1">
    <citation type="submission" date="2020-08" db="EMBL/GenBank/DDBJ databases">
        <title>Multicomponent nature underlies the extraordinary mechanical properties of spider dragline silk.</title>
        <authorList>
            <person name="Kono N."/>
            <person name="Nakamura H."/>
            <person name="Mori M."/>
            <person name="Yoshida Y."/>
            <person name="Ohtoshi R."/>
            <person name="Malay A.D."/>
            <person name="Moran D.A.P."/>
            <person name="Tomita M."/>
            <person name="Numata K."/>
            <person name="Arakawa K."/>
        </authorList>
    </citation>
    <scope>NUCLEOTIDE SEQUENCE</scope>
</reference>
<protein>
    <submittedName>
        <fullName evidence="1">Uncharacterized protein</fullName>
    </submittedName>
</protein>
<dbReference type="AlphaFoldDB" id="A0A8X6MDS8"/>